<evidence type="ECO:0000313" key="2">
    <source>
        <dbReference type="Proteomes" id="UP001283361"/>
    </source>
</evidence>
<protein>
    <submittedName>
        <fullName evidence="1">Uncharacterized protein</fullName>
    </submittedName>
</protein>
<keyword evidence="2" id="KW-1185">Reference proteome</keyword>
<proteinExistence type="predicted"/>
<evidence type="ECO:0000313" key="1">
    <source>
        <dbReference type="EMBL" id="KAK3755226.1"/>
    </source>
</evidence>
<gene>
    <name evidence="1" type="ORF">RRG08_027484</name>
</gene>
<sequence length="97" mass="10818">MRKISRLHGNGWRKLMVALRPKETCTYIFTDGSAEDATCNGGAGVYTTEHLIHFCPNHESLRKQIWPDPTPMSQKLYGSLEDLQGIATLVVKSGETI</sequence>
<comment type="caution">
    <text evidence="1">The sequence shown here is derived from an EMBL/GenBank/DDBJ whole genome shotgun (WGS) entry which is preliminary data.</text>
</comment>
<name>A0AAE0YRA7_9GAST</name>
<reference evidence="1" key="1">
    <citation type="journal article" date="2023" name="G3 (Bethesda)">
        <title>A reference genome for the long-term kleptoplast-retaining sea slug Elysia crispata morphotype clarki.</title>
        <authorList>
            <person name="Eastman K.E."/>
            <person name="Pendleton A.L."/>
            <person name="Shaikh M.A."/>
            <person name="Suttiyut T."/>
            <person name="Ogas R."/>
            <person name="Tomko P."/>
            <person name="Gavelis G."/>
            <person name="Widhalm J.R."/>
            <person name="Wisecaver J.H."/>
        </authorList>
    </citation>
    <scope>NUCLEOTIDE SEQUENCE</scope>
    <source>
        <strain evidence="1">ECLA1</strain>
    </source>
</reference>
<dbReference type="Proteomes" id="UP001283361">
    <property type="component" value="Unassembled WGS sequence"/>
</dbReference>
<accession>A0AAE0YRA7</accession>
<dbReference type="EMBL" id="JAWDGP010005603">
    <property type="protein sequence ID" value="KAK3755226.1"/>
    <property type="molecule type" value="Genomic_DNA"/>
</dbReference>
<organism evidence="1 2">
    <name type="scientific">Elysia crispata</name>
    <name type="common">lettuce slug</name>
    <dbReference type="NCBI Taxonomy" id="231223"/>
    <lineage>
        <taxon>Eukaryota</taxon>
        <taxon>Metazoa</taxon>
        <taxon>Spiralia</taxon>
        <taxon>Lophotrochozoa</taxon>
        <taxon>Mollusca</taxon>
        <taxon>Gastropoda</taxon>
        <taxon>Heterobranchia</taxon>
        <taxon>Euthyneura</taxon>
        <taxon>Panpulmonata</taxon>
        <taxon>Sacoglossa</taxon>
        <taxon>Placobranchoidea</taxon>
        <taxon>Plakobranchidae</taxon>
        <taxon>Elysia</taxon>
    </lineage>
</organism>
<dbReference type="AlphaFoldDB" id="A0AAE0YRA7"/>